<keyword evidence="1" id="KW-0175">Coiled coil</keyword>
<reference evidence="2 3" key="1">
    <citation type="submission" date="2018-04" db="EMBL/GenBank/DDBJ databases">
        <title>Chitinophaga fuyangensis sp. nov., isolated from soil in a chemical factory.</title>
        <authorList>
            <person name="Chen K."/>
        </authorList>
    </citation>
    <scope>NUCLEOTIDE SEQUENCE [LARGE SCALE GENOMIC DNA]</scope>
    <source>
        <strain evidence="2 3">LY-1</strain>
    </source>
</reference>
<dbReference type="RefSeq" id="WP_108685781.1">
    <property type="nucleotide sequence ID" value="NZ_QCYK01000001.1"/>
</dbReference>
<protein>
    <submittedName>
        <fullName evidence="2">Uncharacterized protein</fullName>
    </submittedName>
</protein>
<accession>A0A2T7BN97</accession>
<evidence type="ECO:0000313" key="3">
    <source>
        <dbReference type="Proteomes" id="UP000244450"/>
    </source>
</evidence>
<comment type="caution">
    <text evidence="2">The sequence shown here is derived from an EMBL/GenBank/DDBJ whole genome shotgun (WGS) entry which is preliminary data.</text>
</comment>
<keyword evidence="3" id="KW-1185">Reference proteome</keyword>
<dbReference type="EMBL" id="QCYK01000001">
    <property type="protein sequence ID" value="PUZ29142.1"/>
    <property type="molecule type" value="Genomic_DNA"/>
</dbReference>
<proteinExistence type="predicted"/>
<dbReference type="OrthoDB" id="663426at2"/>
<feature type="coiled-coil region" evidence="1">
    <location>
        <begin position="28"/>
        <end position="55"/>
    </location>
</feature>
<gene>
    <name evidence="2" type="ORF">DCC81_06665</name>
</gene>
<name>A0A2T7BN97_9BACT</name>
<evidence type="ECO:0000256" key="1">
    <source>
        <dbReference type="SAM" id="Coils"/>
    </source>
</evidence>
<dbReference type="AlphaFoldDB" id="A0A2T7BN97"/>
<dbReference type="Proteomes" id="UP000244450">
    <property type="component" value="Unassembled WGS sequence"/>
</dbReference>
<sequence length="198" mass="22523">MRNIIYLLVIFVLCGILALSYCGQQKRIHQLLNENERLNNETRHLRQEMNLSSNTAQQIADRRDILQREPTFVDQREYYRKNWQQFISISNSDYRTGLLGGIKDLTITARNQTEFPLDNVVVAVQYLRANGDVFKTETYTINNVPAKGSNSVAASNSRKGNKIQVKLISITSQALNFCWAHDKTASAGNPDPWKCAGN</sequence>
<evidence type="ECO:0000313" key="2">
    <source>
        <dbReference type="EMBL" id="PUZ29142.1"/>
    </source>
</evidence>
<organism evidence="2 3">
    <name type="scientific">Chitinophaga parva</name>
    <dbReference type="NCBI Taxonomy" id="2169414"/>
    <lineage>
        <taxon>Bacteria</taxon>
        <taxon>Pseudomonadati</taxon>
        <taxon>Bacteroidota</taxon>
        <taxon>Chitinophagia</taxon>
        <taxon>Chitinophagales</taxon>
        <taxon>Chitinophagaceae</taxon>
        <taxon>Chitinophaga</taxon>
    </lineage>
</organism>